<comment type="caution">
    <text evidence="2">The sequence shown here is derived from an EMBL/GenBank/DDBJ whole genome shotgun (WGS) entry which is preliminary data.</text>
</comment>
<proteinExistence type="predicted"/>
<dbReference type="STRING" id="29655.A0A0K9PR99"/>
<dbReference type="OrthoDB" id="1001058at2759"/>
<sequence>MSAEDGSTSSSDPSSVEENVLLSTSPGLHQTSGPDKEDPDVGDGLADPDSPNSKSDTTNSSSEGVLVEHPVNAYQEPRTLPHGHRGARDPDESGIFVNIDGSMQENVDGDDGSKEDAFVDAPDDLGFVEGRTSDGLEESIALIEIGENTVDKQLVVEVNRLRSLLSNSLDECRRYKGEHESLGKEIDSIQYQLKVMIVQRSPNNEGIVENIQLPNMSGDFGTNQKSIHSKLHQCSGLASHLGAVLCSKDQAIDDLNGKLLENLVSHDVVSSYMSSLRNEQLEYLQGSYDAFVKRLSVSLAPVIQDNVIIQDSANDEASIVENKMHLLIDRYSWFYYYIEQLRDCLSRVGSKFAVPQGEEVGVIFQATQNELLESKTNETYYIEKINDFKQDKVKMNEQLDKMKENLEEAKSKPAKPRRNLNTWNKGLL</sequence>
<reference evidence="3" key="1">
    <citation type="journal article" date="2016" name="Nature">
        <title>The genome of the seagrass Zostera marina reveals angiosperm adaptation to the sea.</title>
        <authorList>
            <person name="Olsen J.L."/>
            <person name="Rouze P."/>
            <person name="Verhelst B."/>
            <person name="Lin Y.-C."/>
            <person name="Bayer T."/>
            <person name="Collen J."/>
            <person name="Dattolo E."/>
            <person name="De Paoli E."/>
            <person name="Dittami S."/>
            <person name="Maumus F."/>
            <person name="Michel G."/>
            <person name="Kersting A."/>
            <person name="Lauritano C."/>
            <person name="Lohaus R."/>
            <person name="Toepel M."/>
            <person name="Tonon T."/>
            <person name="Vanneste K."/>
            <person name="Amirebrahimi M."/>
            <person name="Brakel J."/>
            <person name="Bostroem C."/>
            <person name="Chovatia M."/>
            <person name="Grimwood J."/>
            <person name="Jenkins J.W."/>
            <person name="Jueterbock A."/>
            <person name="Mraz A."/>
            <person name="Stam W.T."/>
            <person name="Tice H."/>
            <person name="Bornberg-Bauer E."/>
            <person name="Green P.J."/>
            <person name="Pearson G.A."/>
            <person name="Procaccini G."/>
            <person name="Duarte C.M."/>
            <person name="Schmutz J."/>
            <person name="Reusch T.B.H."/>
            <person name="Van de Peer Y."/>
        </authorList>
    </citation>
    <scope>NUCLEOTIDE SEQUENCE [LARGE SCALE GENOMIC DNA]</scope>
    <source>
        <strain evidence="3">cv. Finnish</strain>
    </source>
</reference>
<dbReference type="GO" id="GO:0007131">
    <property type="term" value="P:reciprocal meiotic recombination"/>
    <property type="evidence" value="ECO:0000318"/>
    <property type="project" value="GO_Central"/>
</dbReference>
<dbReference type="EMBL" id="LFYR01000710">
    <property type="protein sequence ID" value="KMZ70755.1"/>
    <property type="molecule type" value="Genomic_DNA"/>
</dbReference>
<dbReference type="Proteomes" id="UP000036987">
    <property type="component" value="Unassembled WGS sequence"/>
</dbReference>
<feature type="region of interest" description="Disordered" evidence="1">
    <location>
        <begin position="1"/>
        <end position="71"/>
    </location>
</feature>
<dbReference type="AlphaFoldDB" id="A0A0K9PR99"/>
<evidence type="ECO:0000313" key="2">
    <source>
        <dbReference type="EMBL" id="KMZ70755.1"/>
    </source>
</evidence>
<accession>A0A0K9PR99</accession>
<organism evidence="2 3">
    <name type="scientific">Zostera marina</name>
    <name type="common">Eelgrass</name>
    <dbReference type="NCBI Taxonomy" id="29655"/>
    <lineage>
        <taxon>Eukaryota</taxon>
        <taxon>Viridiplantae</taxon>
        <taxon>Streptophyta</taxon>
        <taxon>Embryophyta</taxon>
        <taxon>Tracheophyta</taxon>
        <taxon>Spermatophyta</taxon>
        <taxon>Magnoliopsida</taxon>
        <taxon>Liliopsida</taxon>
        <taxon>Zosteraceae</taxon>
        <taxon>Zostera</taxon>
    </lineage>
</organism>
<feature type="region of interest" description="Disordered" evidence="1">
    <location>
        <begin position="407"/>
        <end position="428"/>
    </location>
</feature>
<name>A0A0K9PR99_ZOSMR</name>
<feature type="compositionally biased region" description="Polar residues" evidence="1">
    <location>
        <begin position="419"/>
        <end position="428"/>
    </location>
</feature>
<feature type="compositionally biased region" description="Low complexity" evidence="1">
    <location>
        <begin position="1"/>
        <end position="14"/>
    </location>
</feature>
<evidence type="ECO:0000313" key="3">
    <source>
        <dbReference type="Proteomes" id="UP000036987"/>
    </source>
</evidence>
<feature type="compositionally biased region" description="Polar residues" evidence="1">
    <location>
        <begin position="50"/>
        <end position="63"/>
    </location>
</feature>
<keyword evidence="3" id="KW-1185">Reference proteome</keyword>
<evidence type="ECO:0000256" key="1">
    <source>
        <dbReference type="SAM" id="MobiDB-lite"/>
    </source>
</evidence>
<protein>
    <submittedName>
        <fullName evidence="2">Uncharacterized protein</fullName>
    </submittedName>
</protein>
<feature type="compositionally biased region" description="Polar residues" evidence="1">
    <location>
        <begin position="21"/>
        <end position="33"/>
    </location>
</feature>
<gene>
    <name evidence="2" type="ORF">ZOSMA_194G00180</name>
</gene>